<reference evidence="2 5" key="2">
    <citation type="submission" date="2021-06" db="EMBL/GenBank/DDBJ databases">
        <title>Whole genome sequence of Paenibacillus sophorae DSM23020 for comparative genomics.</title>
        <authorList>
            <person name="Kim M.-J."/>
            <person name="Lee G."/>
            <person name="Shin J.-H."/>
        </authorList>
    </citation>
    <scope>NUCLEOTIDE SEQUENCE [LARGE SCALE GENOMIC DNA]</scope>
    <source>
        <strain evidence="2 5">DSM 23020</strain>
    </source>
</reference>
<keyword evidence="3" id="KW-0830">Ubiquinone</keyword>
<dbReference type="InterPro" id="IPR025714">
    <property type="entry name" value="Methyltranfer_dom"/>
</dbReference>
<proteinExistence type="predicted"/>
<dbReference type="Proteomes" id="UP000683429">
    <property type="component" value="Chromosome"/>
</dbReference>
<dbReference type="Proteomes" id="UP000198809">
    <property type="component" value="Unassembled WGS sequence"/>
</dbReference>
<dbReference type="Gene3D" id="3.40.50.150">
    <property type="entry name" value="Vaccinia Virus protein VP39"/>
    <property type="match status" value="1"/>
</dbReference>
<evidence type="ECO:0000313" key="3">
    <source>
        <dbReference type="EMBL" id="SEO47395.1"/>
    </source>
</evidence>
<dbReference type="EMBL" id="FODH01000008">
    <property type="protein sequence ID" value="SEO47395.1"/>
    <property type="molecule type" value="Genomic_DNA"/>
</dbReference>
<dbReference type="EMBL" id="CP076607">
    <property type="protein sequence ID" value="QWU15327.1"/>
    <property type="molecule type" value="Genomic_DNA"/>
</dbReference>
<keyword evidence="5" id="KW-1185">Reference proteome</keyword>
<dbReference type="GO" id="GO:0008168">
    <property type="term" value="F:methyltransferase activity"/>
    <property type="evidence" value="ECO:0007669"/>
    <property type="project" value="UniProtKB-KW"/>
</dbReference>
<dbReference type="GO" id="GO:0032259">
    <property type="term" value="P:methylation"/>
    <property type="evidence" value="ECO:0007669"/>
    <property type="project" value="UniProtKB-KW"/>
</dbReference>
<keyword evidence="3" id="KW-0808">Transferase</keyword>
<dbReference type="CDD" id="cd02440">
    <property type="entry name" value="AdoMet_MTases"/>
    <property type="match status" value="1"/>
</dbReference>
<accession>A0A1H8PZH8</accession>
<dbReference type="OrthoDB" id="5522265at2"/>
<dbReference type="InterPro" id="IPR052939">
    <property type="entry name" value="23S_rRNA_MeTrnsfrase_RlmA"/>
</dbReference>
<organism evidence="3 4">
    <name type="scientific">Paenibacillus sophorae</name>
    <dbReference type="NCBI Taxonomy" id="1333845"/>
    <lineage>
        <taxon>Bacteria</taxon>
        <taxon>Bacillati</taxon>
        <taxon>Bacillota</taxon>
        <taxon>Bacilli</taxon>
        <taxon>Bacillales</taxon>
        <taxon>Paenibacillaceae</taxon>
        <taxon>Paenibacillus</taxon>
    </lineage>
</organism>
<dbReference type="RefSeq" id="WP_036597343.1">
    <property type="nucleotide sequence ID" value="NZ_CP076607.1"/>
</dbReference>
<evidence type="ECO:0000313" key="2">
    <source>
        <dbReference type="EMBL" id="QWU15327.1"/>
    </source>
</evidence>
<protein>
    <submittedName>
        <fullName evidence="2">Class I SAM-dependent methyltransferase</fullName>
    </submittedName>
    <submittedName>
        <fullName evidence="3">Ubiquinone/menaquinone biosynthesis C-methylase UbiE</fullName>
    </submittedName>
</protein>
<reference evidence="3 4" key="1">
    <citation type="submission" date="2016-10" db="EMBL/GenBank/DDBJ databases">
        <authorList>
            <person name="de Groot N.N."/>
        </authorList>
    </citation>
    <scope>NUCLEOTIDE SEQUENCE [LARGE SCALE GENOMIC DNA]</scope>
    <source>
        <strain evidence="3 4">CGMCC 1.10238</strain>
    </source>
</reference>
<gene>
    <name evidence="2" type="ORF">KP014_26165</name>
    <name evidence="3" type="ORF">SAMN04487895_1089</name>
</gene>
<dbReference type="SUPFAM" id="SSF53335">
    <property type="entry name" value="S-adenosyl-L-methionine-dependent methyltransferases"/>
    <property type="match status" value="1"/>
</dbReference>
<dbReference type="Pfam" id="PF13847">
    <property type="entry name" value="Methyltransf_31"/>
    <property type="match status" value="1"/>
</dbReference>
<dbReference type="AlphaFoldDB" id="A0A1H8PZH8"/>
<keyword evidence="3" id="KW-0489">Methyltransferase</keyword>
<evidence type="ECO:0000313" key="5">
    <source>
        <dbReference type="Proteomes" id="UP000683429"/>
    </source>
</evidence>
<evidence type="ECO:0000313" key="4">
    <source>
        <dbReference type="Proteomes" id="UP000198809"/>
    </source>
</evidence>
<dbReference type="STRING" id="1333845.SAMN04487895_1089"/>
<evidence type="ECO:0000259" key="1">
    <source>
        <dbReference type="Pfam" id="PF13847"/>
    </source>
</evidence>
<name>A0A1H8PZH8_9BACL</name>
<dbReference type="InterPro" id="IPR029063">
    <property type="entry name" value="SAM-dependent_MTases_sf"/>
</dbReference>
<dbReference type="PANTHER" id="PTHR43460">
    <property type="entry name" value="METHYLTRANSFERASE"/>
    <property type="match status" value="1"/>
</dbReference>
<dbReference type="PANTHER" id="PTHR43460:SF1">
    <property type="entry name" value="METHYLTRANSFERASE TYPE 11 DOMAIN-CONTAINING PROTEIN"/>
    <property type="match status" value="1"/>
</dbReference>
<feature type="domain" description="Methyltransferase" evidence="1">
    <location>
        <begin position="45"/>
        <end position="126"/>
    </location>
</feature>
<sequence>MGVEWYDVIARRNGGYKSNAVFTVEGISAEEIFEERLIGMLPNYTSVLDAGCGHGEFTVKMSRYTESLVAFDNSIELMNIANSLLKESKVSNVKFIYATTKKQLPFQDEQFDLIYDRRGPTSILNHSRILQAGGTVFGIHSGSLEKVKERLESNGFTNIEIEEFSSAIYYFPDENEFAKFITGIPGNPDYTSPKLKKELSNKIQENTINEKLCMKEYRYIWKAIKK</sequence>